<feature type="compositionally biased region" description="Polar residues" evidence="1">
    <location>
        <begin position="62"/>
        <end position="101"/>
    </location>
</feature>
<dbReference type="GO" id="GO:0005737">
    <property type="term" value="C:cytoplasm"/>
    <property type="evidence" value="ECO:0007669"/>
    <property type="project" value="TreeGrafter"/>
</dbReference>
<dbReference type="EMBL" id="MU004185">
    <property type="protein sequence ID" value="KAF2498615.1"/>
    <property type="molecule type" value="Genomic_DNA"/>
</dbReference>
<feature type="compositionally biased region" description="Polar residues" evidence="1">
    <location>
        <begin position="141"/>
        <end position="153"/>
    </location>
</feature>
<evidence type="ECO:0000313" key="3">
    <source>
        <dbReference type="Proteomes" id="UP000799750"/>
    </source>
</evidence>
<feature type="compositionally biased region" description="Basic and acidic residues" evidence="1">
    <location>
        <begin position="111"/>
        <end position="129"/>
    </location>
</feature>
<dbReference type="PANTHER" id="PTHR28307">
    <property type="entry name" value="PROTEIN PAL1"/>
    <property type="match status" value="1"/>
</dbReference>
<feature type="region of interest" description="Disordered" evidence="1">
    <location>
        <begin position="330"/>
        <end position="410"/>
    </location>
</feature>
<feature type="compositionally biased region" description="Low complexity" evidence="1">
    <location>
        <begin position="358"/>
        <end position="368"/>
    </location>
</feature>
<feature type="compositionally biased region" description="Basic and acidic residues" evidence="1">
    <location>
        <begin position="330"/>
        <end position="344"/>
    </location>
</feature>
<feature type="compositionally biased region" description="Low complexity" evidence="1">
    <location>
        <begin position="40"/>
        <end position="50"/>
    </location>
</feature>
<protein>
    <recommendedName>
        <fullName evidence="4">Pal1-domain-containing protein</fullName>
    </recommendedName>
</protein>
<organism evidence="2 3">
    <name type="scientific">Lophium mytilinum</name>
    <dbReference type="NCBI Taxonomy" id="390894"/>
    <lineage>
        <taxon>Eukaryota</taxon>
        <taxon>Fungi</taxon>
        <taxon>Dikarya</taxon>
        <taxon>Ascomycota</taxon>
        <taxon>Pezizomycotina</taxon>
        <taxon>Dothideomycetes</taxon>
        <taxon>Pleosporomycetidae</taxon>
        <taxon>Mytilinidiales</taxon>
        <taxon>Mytilinidiaceae</taxon>
        <taxon>Lophium</taxon>
    </lineage>
</organism>
<gene>
    <name evidence="2" type="ORF">BU16DRAFT_524704</name>
</gene>
<evidence type="ECO:0000256" key="1">
    <source>
        <dbReference type="SAM" id="MobiDB-lite"/>
    </source>
</evidence>
<dbReference type="AlphaFoldDB" id="A0A6A6R1N6"/>
<feature type="compositionally biased region" description="Basic and acidic residues" evidence="1">
    <location>
        <begin position="171"/>
        <end position="189"/>
    </location>
</feature>
<accession>A0A6A6R1N6</accession>
<dbReference type="Pfam" id="PF08316">
    <property type="entry name" value="Pal1"/>
    <property type="match status" value="1"/>
</dbReference>
<sequence>MAAEKDWATHALIDPLIEPDPSDETGLNSHFRSTFAPRKSSPSSPPASASLKESPQVHVRSQDTGSSANSNNPFRRSMNSPTPRSPNLNHSRGASLNSHNGYPSPPQSASPRRERFPRYEEKHASHREQAFGAYSAGRPRGSSQPDPLSTSKQFEGRGSGIARNNSLSERYPGDHSNRPLDLIRNDEKRAHRSPHLRKKHHPGADSIDRLDMTTSAYHHEGPYDAALLARNTSYKSSPVAAIARTNEEALRATPRENVIDAISRHRPLEGVANMPPGVPDRFGRVLNYEEGADLQREPGGDYRRWPGVTYLDGDLKGKGEPSYSIEKALKDHKTHGEDGIELKTRSRNKSLSHADDPAVASGSSAGVSTGNGDQSYADWEGDMKRSNTTGRKLSGNLKKRFGSLRKRNAS</sequence>
<reference evidence="2" key="1">
    <citation type="journal article" date="2020" name="Stud. Mycol.">
        <title>101 Dothideomycetes genomes: a test case for predicting lifestyles and emergence of pathogens.</title>
        <authorList>
            <person name="Haridas S."/>
            <person name="Albert R."/>
            <person name="Binder M."/>
            <person name="Bloem J."/>
            <person name="Labutti K."/>
            <person name="Salamov A."/>
            <person name="Andreopoulos B."/>
            <person name="Baker S."/>
            <person name="Barry K."/>
            <person name="Bills G."/>
            <person name="Bluhm B."/>
            <person name="Cannon C."/>
            <person name="Castanera R."/>
            <person name="Culley D."/>
            <person name="Daum C."/>
            <person name="Ezra D."/>
            <person name="Gonzalez J."/>
            <person name="Henrissat B."/>
            <person name="Kuo A."/>
            <person name="Liang C."/>
            <person name="Lipzen A."/>
            <person name="Lutzoni F."/>
            <person name="Magnuson J."/>
            <person name="Mondo S."/>
            <person name="Nolan M."/>
            <person name="Ohm R."/>
            <person name="Pangilinan J."/>
            <person name="Park H.-J."/>
            <person name="Ramirez L."/>
            <person name="Alfaro M."/>
            <person name="Sun H."/>
            <person name="Tritt A."/>
            <person name="Yoshinaga Y."/>
            <person name="Zwiers L.-H."/>
            <person name="Turgeon B."/>
            <person name="Goodwin S."/>
            <person name="Spatafora J."/>
            <person name="Crous P."/>
            <person name="Grigoriev I."/>
        </authorList>
    </citation>
    <scope>NUCLEOTIDE SEQUENCE</scope>
    <source>
        <strain evidence="2">CBS 269.34</strain>
    </source>
</reference>
<dbReference type="InterPro" id="IPR013226">
    <property type="entry name" value="Pal1"/>
</dbReference>
<feature type="region of interest" description="Disordered" evidence="1">
    <location>
        <begin position="1"/>
        <end position="207"/>
    </location>
</feature>
<keyword evidence="3" id="KW-1185">Reference proteome</keyword>
<feature type="compositionally biased region" description="Basic residues" evidence="1">
    <location>
        <begin position="190"/>
        <end position="201"/>
    </location>
</feature>
<name>A0A6A6R1N6_9PEZI</name>
<dbReference type="Proteomes" id="UP000799750">
    <property type="component" value="Unassembled WGS sequence"/>
</dbReference>
<evidence type="ECO:0000313" key="2">
    <source>
        <dbReference type="EMBL" id="KAF2498615.1"/>
    </source>
</evidence>
<dbReference type="OrthoDB" id="5389892at2759"/>
<proteinExistence type="predicted"/>
<evidence type="ECO:0008006" key="4">
    <source>
        <dbReference type="Google" id="ProtNLM"/>
    </source>
</evidence>
<feature type="compositionally biased region" description="Basic residues" evidence="1">
    <location>
        <begin position="397"/>
        <end position="410"/>
    </location>
</feature>
<dbReference type="PANTHER" id="PTHR28307:SF1">
    <property type="entry name" value="PAL1 CELL MORPHOLOGY PROTEIN"/>
    <property type="match status" value="1"/>
</dbReference>